<dbReference type="PANTHER" id="PTHR13789">
    <property type="entry name" value="MONOOXYGENASE"/>
    <property type="match status" value="1"/>
</dbReference>
<evidence type="ECO:0000256" key="4">
    <source>
        <dbReference type="ARBA" id="ARBA00023002"/>
    </source>
</evidence>
<dbReference type="Proteomes" id="UP001147782">
    <property type="component" value="Unassembled WGS sequence"/>
</dbReference>
<comment type="similarity">
    <text evidence="1">Belongs to the paxM FAD-dependent monooxygenase family.</text>
</comment>
<accession>A0A9W9RZF3</accession>
<dbReference type="InterPro" id="IPR002938">
    <property type="entry name" value="FAD-bd"/>
</dbReference>
<evidence type="ECO:0000256" key="1">
    <source>
        <dbReference type="ARBA" id="ARBA00007992"/>
    </source>
</evidence>
<keyword evidence="2" id="KW-0285">Flavoprotein</keyword>
<feature type="domain" description="FAD-binding" evidence="7">
    <location>
        <begin position="14"/>
        <end position="387"/>
    </location>
</feature>
<proteinExistence type="inferred from homology"/>
<evidence type="ECO:0000256" key="3">
    <source>
        <dbReference type="ARBA" id="ARBA00022827"/>
    </source>
</evidence>
<dbReference type="InterPro" id="IPR036188">
    <property type="entry name" value="FAD/NAD-bd_sf"/>
</dbReference>
<dbReference type="GO" id="GO:0004497">
    <property type="term" value="F:monooxygenase activity"/>
    <property type="evidence" value="ECO:0007669"/>
    <property type="project" value="UniProtKB-KW"/>
</dbReference>
<reference evidence="8" key="2">
    <citation type="journal article" date="2023" name="IMA Fungus">
        <title>Comparative genomic study of the Penicillium genus elucidates a diverse pangenome and 15 lateral gene transfer events.</title>
        <authorList>
            <person name="Petersen C."/>
            <person name="Sorensen T."/>
            <person name="Nielsen M.R."/>
            <person name="Sondergaard T.E."/>
            <person name="Sorensen J.L."/>
            <person name="Fitzpatrick D.A."/>
            <person name="Frisvad J.C."/>
            <person name="Nielsen K.L."/>
        </authorList>
    </citation>
    <scope>NUCLEOTIDE SEQUENCE</scope>
    <source>
        <strain evidence="8">IBT 29864</strain>
    </source>
</reference>
<organism evidence="8 9">
    <name type="scientific">Penicillium cataractarum</name>
    <dbReference type="NCBI Taxonomy" id="2100454"/>
    <lineage>
        <taxon>Eukaryota</taxon>
        <taxon>Fungi</taxon>
        <taxon>Dikarya</taxon>
        <taxon>Ascomycota</taxon>
        <taxon>Pezizomycotina</taxon>
        <taxon>Eurotiomycetes</taxon>
        <taxon>Eurotiomycetidae</taxon>
        <taxon>Eurotiales</taxon>
        <taxon>Aspergillaceae</taxon>
        <taxon>Penicillium</taxon>
    </lineage>
</organism>
<dbReference type="AlphaFoldDB" id="A0A9W9RZF3"/>
<dbReference type="InterPro" id="IPR050493">
    <property type="entry name" value="FAD-dep_Monooxygenase_BioMet"/>
</dbReference>
<dbReference type="Pfam" id="PF01494">
    <property type="entry name" value="FAD_binding_3"/>
    <property type="match status" value="1"/>
</dbReference>
<evidence type="ECO:0000313" key="9">
    <source>
        <dbReference type="Proteomes" id="UP001147782"/>
    </source>
</evidence>
<evidence type="ECO:0000256" key="6">
    <source>
        <dbReference type="SAM" id="Phobius"/>
    </source>
</evidence>
<keyword evidence="3" id="KW-0274">FAD</keyword>
<evidence type="ECO:0000313" key="8">
    <source>
        <dbReference type="EMBL" id="KAJ5369081.1"/>
    </source>
</evidence>
<dbReference type="RefSeq" id="XP_056553823.1">
    <property type="nucleotide sequence ID" value="XM_056701760.1"/>
</dbReference>
<dbReference type="PANTHER" id="PTHR13789:SF261">
    <property type="entry name" value="HYDROXYLASE, PUTATIVE (AFU_ORTHOLOGUE AFUA_7G00590)-RELATED"/>
    <property type="match status" value="1"/>
</dbReference>
<keyword evidence="6" id="KW-0812">Transmembrane</keyword>
<evidence type="ECO:0000256" key="5">
    <source>
        <dbReference type="ARBA" id="ARBA00023033"/>
    </source>
</evidence>
<keyword evidence="5" id="KW-0503">Monooxygenase</keyword>
<keyword evidence="4" id="KW-0560">Oxidoreductase</keyword>
<keyword evidence="6" id="KW-0472">Membrane</keyword>
<dbReference type="SUPFAM" id="SSF54373">
    <property type="entry name" value="FAD-linked reductases, C-terminal domain"/>
    <property type="match status" value="1"/>
</dbReference>
<name>A0A9W9RZF3_9EURO</name>
<gene>
    <name evidence="8" type="ORF">N7496_008841</name>
</gene>
<dbReference type="OrthoDB" id="9993796at2759"/>
<feature type="transmembrane region" description="Helical" evidence="6">
    <location>
        <begin position="12"/>
        <end position="30"/>
    </location>
</feature>
<reference evidence="8" key="1">
    <citation type="submission" date="2022-11" db="EMBL/GenBank/DDBJ databases">
        <authorList>
            <person name="Petersen C."/>
        </authorList>
    </citation>
    <scope>NUCLEOTIDE SEQUENCE</scope>
    <source>
        <strain evidence="8">IBT 29864</strain>
    </source>
</reference>
<dbReference type="GeneID" id="81440939"/>
<keyword evidence="6" id="KW-1133">Transmembrane helix</keyword>
<evidence type="ECO:0000259" key="7">
    <source>
        <dbReference type="Pfam" id="PF01494"/>
    </source>
</evidence>
<keyword evidence="9" id="KW-1185">Reference proteome</keyword>
<dbReference type="Gene3D" id="3.50.50.60">
    <property type="entry name" value="FAD/NAD(P)-binding domain"/>
    <property type="match status" value="1"/>
</dbReference>
<dbReference type="SUPFAM" id="SSF51905">
    <property type="entry name" value="FAD/NAD(P)-binding domain"/>
    <property type="match status" value="1"/>
</dbReference>
<comment type="caution">
    <text evidence="8">The sequence shown here is derived from an EMBL/GenBank/DDBJ whole genome shotgun (WGS) entry which is preliminary data.</text>
</comment>
<protein>
    <recommendedName>
        <fullName evidence="7">FAD-binding domain-containing protein</fullName>
    </recommendedName>
</protein>
<sequence length="453" mass="50520">MSRSSKETMEPLTALIVGAGIGGLSAAIFLRHQGHKVLVFERSKFSAEVGAAIHVAPNCQRLLTRMGISTTDHGGTPLERVINLSCRNYIAPDVDLTLTSYLLESSPWEMSATLPLTQVIEKAGANWDLIHRADLHSALRNRALSREGAGSPVQLFLNTRIIDMDVQNATLTLAGGDVATGDLVIGADGAHSWTRAFVAPESQPQFPWGKCCFRWLVPYEELNEKFQCDNRNTLIEWTGPDRRIICYPCSNHSIANFGAFVPSTEVTTSNREWNNRASKEQLLQCFEKFDPSIRQILNQVPEDGLKIWELFDMQNLPSWANDCSALLGDAAHPFLPFMAQGGAMAIEDGASIGALFPLGTSRADIPSRLQMYEQCRKDRVERIQDFTRRSGRNNDGSEGPRPKGNYLIEILCSWLYLTGIHFIGEEVASFLPFCIDHDEWENSSRFLAEQTHY</sequence>
<dbReference type="GO" id="GO:0071949">
    <property type="term" value="F:FAD binding"/>
    <property type="evidence" value="ECO:0007669"/>
    <property type="project" value="InterPro"/>
</dbReference>
<dbReference type="EMBL" id="JAPZBS010000007">
    <property type="protein sequence ID" value="KAJ5369081.1"/>
    <property type="molecule type" value="Genomic_DNA"/>
</dbReference>
<dbReference type="PRINTS" id="PR00420">
    <property type="entry name" value="RNGMNOXGNASE"/>
</dbReference>
<evidence type="ECO:0000256" key="2">
    <source>
        <dbReference type="ARBA" id="ARBA00022630"/>
    </source>
</evidence>